<evidence type="ECO:0000313" key="2">
    <source>
        <dbReference type="EMBL" id="KAA2261575.1"/>
    </source>
</evidence>
<dbReference type="RefSeq" id="WP_149850370.1">
    <property type="nucleotide sequence ID" value="NZ_VUOB01000027.1"/>
</dbReference>
<keyword evidence="1" id="KW-1133">Transmembrane helix</keyword>
<comment type="caution">
    <text evidence="2">The sequence shown here is derived from an EMBL/GenBank/DDBJ whole genome shotgun (WGS) entry which is preliminary data.</text>
</comment>
<evidence type="ECO:0000313" key="3">
    <source>
        <dbReference type="Proteomes" id="UP000323454"/>
    </source>
</evidence>
<protein>
    <submittedName>
        <fullName evidence="2">Uncharacterized protein</fullName>
    </submittedName>
</protein>
<accession>A0A5B2XEV0</accession>
<reference evidence="2 3" key="2">
    <citation type="submission" date="2019-09" db="EMBL/GenBank/DDBJ databases">
        <authorList>
            <person name="Jin C."/>
        </authorList>
    </citation>
    <scope>NUCLEOTIDE SEQUENCE [LARGE SCALE GENOMIC DNA]</scope>
    <source>
        <strain evidence="2 3">AN110305</strain>
    </source>
</reference>
<dbReference type="Proteomes" id="UP000323454">
    <property type="component" value="Unassembled WGS sequence"/>
</dbReference>
<name>A0A5B2XEV0_9PSEU</name>
<organism evidence="2 3">
    <name type="scientific">Solihabitans fulvus</name>
    <dbReference type="NCBI Taxonomy" id="1892852"/>
    <lineage>
        <taxon>Bacteria</taxon>
        <taxon>Bacillati</taxon>
        <taxon>Actinomycetota</taxon>
        <taxon>Actinomycetes</taxon>
        <taxon>Pseudonocardiales</taxon>
        <taxon>Pseudonocardiaceae</taxon>
        <taxon>Solihabitans</taxon>
    </lineage>
</organism>
<keyword evidence="1" id="KW-0472">Membrane</keyword>
<gene>
    <name evidence="2" type="ORF">F0L68_15970</name>
</gene>
<dbReference type="EMBL" id="VUOB01000027">
    <property type="protein sequence ID" value="KAA2261575.1"/>
    <property type="molecule type" value="Genomic_DNA"/>
</dbReference>
<feature type="transmembrane region" description="Helical" evidence="1">
    <location>
        <begin position="90"/>
        <end position="111"/>
    </location>
</feature>
<keyword evidence="1" id="KW-0812">Transmembrane</keyword>
<sequence>MAIITTTERRGRHGRDAVRAAALRWVLLCALVLGVAAMHHLVAGDPMSSAMPAPTVMAHAVDAGGPPCCGDDRGAIVELSGADGMGGHDMLHLCLAVLVAAAALMLAGLLVRRGRLARASNRVLAVIATAGRGPPSVPRTAELLSSLCVLRL</sequence>
<dbReference type="Pfam" id="PF19650">
    <property type="entry name" value="DUF6153"/>
    <property type="match status" value="1"/>
</dbReference>
<feature type="transmembrane region" description="Helical" evidence="1">
    <location>
        <begin position="21"/>
        <end position="42"/>
    </location>
</feature>
<proteinExistence type="predicted"/>
<reference evidence="2 3" key="1">
    <citation type="submission" date="2019-09" db="EMBL/GenBank/DDBJ databases">
        <title>Goodfellowia gen. nov., a new genus of the Pseudonocardineae related to Actinoalloteichus, containing Goodfellowia coeruleoviolacea gen. nov., comb. nov. gen. nov., comb. nov.</title>
        <authorList>
            <person name="Labeda D."/>
        </authorList>
    </citation>
    <scope>NUCLEOTIDE SEQUENCE [LARGE SCALE GENOMIC DNA]</scope>
    <source>
        <strain evidence="2 3">AN110305</strain>
    </source>
</reference>
<keyword evidence="3" id="KW-1185">Reference proteome</keyword>
<dbReference type="InterPro" id="IPR046151">
    <property type="entry name" value="DUF6153"/>
</dbReference>
<dbReference type="AlphaFoldDB" id="A0A5B2XEV0"/>
<evidence type="ECO:0000256" key="1">
    <source>
        <dbReference type="SAM" id="Phobius"/>
    </source>
</evidence>